<proteinExistence type="predicted"/>
<organism evidence="2">
    <name type="scientific">Schizophyllum commune (strain H4-8 / FGSC 9210)</name>
    <name type="common">Split gill fungus</name>
    <dbReference type="NCBI Taxonomy" id="578458"/>
    <lineage>
        <taxon>Eukaryota</taxon>
        <taxon>Fungi</taxon>
        <taxon>Dikarya</taxon>
        <taxon>Basidiomycota</taxon>
        <taxon>Agaricomycotina</taxon>
        <taxon>Agaricomycetes</taxon>
        <taxon>Agaricomycetidae</taxon>
        <taxon>Agaricales</taxon>
        <taxon>Schizophyllaceae</taxon>
        <taxon>Schizophyllum</taxon>
    </lineage>
</organism>
<protein>
    <submittedName>
        <fullName evidence="1">Uncharacterized protein</fullName>
    </submittedName>
</protein>
<dbReference type="HOGENOM" id="CLU_1316077_0_0_1"/>
<evidence type="ECO:0000313" key="1">
    <source>
        <dbReference type="EMBL" id="EFI98941.1"/>
    </source>
</evidence>
<keyword evidence="2" id="KW-1185">Reference proteome</keyword>
<dbReference type="InParanoid" id="D8PZY8"/>
<dbReference type="VEuPathDB" id="FungiDB:SCHCODRAFT_02569293"/>
<dbReference type="Proteomes" id="UP000007431">
    <property type="component" value="Unassembled WGS sequence"/>
</dbReference>
<gene>
    <name evidence="1" type="ORF">SCHCODRAFT_84778</name>
</gene>
<evidence type="ECO:0000313" key="2">
    <source>
        <dbReference type="Proteomes" id="UP000007431"/>
    </source>
</evidence>
<sequence length="209" mass="23677">MVLRLLPSNDISQGDLITLLRKAQMATLTELELLRGPVASDALFTQLDPEYGPPLLPRVQRLTLAECNTTDGAIGNMLASRCRLGYPLRMLRIRTHLDEMDRYHKDKRMFQSLEEQYGMRVDYPGSRAWLEALKATSAARRKGRFRDPSHWHPLNACSNAWARLSLYHVSLKTIYIVPAAPLLDTCLSNREKLSSSAHRADWAGVAYAK</sequence>
<dbReference type="AlphaFoldDB" id="D8PZY8"/>
<accession>D8PZY8</accession>
<reference evidence="1 2" key="1">
    <citation type="journal article" date="2010" name="Nat. Biotechnol.">
        <title>Genome sequence of the model mushroom Schizophyllum commune.</title>
        <authorList>
            <person name="Ohm R.A."/>
            <person name="de Jong J.F."/>
            <person name="Lugones L.G."/>
            <person name="Aerts A."/>
            <person name="Kothe E."/>
            <person name="Stajich J.E."/>
            <person name="de Vries R.P."/>
            <person name="Record E."/>
            <person name="Levasseur A."/>
            <person name="Baker S.E."/>
            <person name="Bartholomew K.A."/>
            <person name="Coutinho P.M."/>
            <person name="Erdmann S."/>
            <person name="Fowler T.J."/>
            <person name="Gathman A.C."/>
            <person name="Lombard V."/>
            <person name="Henrissat B."/>
            <person name="Knabe N."/>
            <person name="Kuees U."/>
            <person name="Lilly W.W."/>
            <person name="Lindquist E."/>
            <person name="Lucas S."/>
            <person name="Magnuson J.K."/>
            <person name="Piumi F."/>
            <person name="Raudaskoski M."/>
            <person name="Salamov A."/>
            <person name="Schmutz J."/>
            <person name="Schwarze F.W.M.R."/>
            <person name="vanKuyk P.A."/>
            <person name="Horton J.S."/>
            <person name="Grigoriev I.V."/>
            <person name="Woesten H.A.B."/>
        </authorList>
    </citation>
    <scope>NUCLEOTIDE SEQUENCE [LARGE SCALE GENOMIC DNA]</scope>
    <source>
        <strain evidence="2">H4-8 / FGSC 9210</strain>
    </source>
</reference>
<name>D8PZY8_SCHCM</name>
<dbReference type="EMBL" id="GL377304">
    <property type="protein sequence ID" value="EFI98941.1"/>
    <property type="molecule type" value="Genomic_DNA"/>
</dbReference>